<name>A0A2H4ST21_CORMI</name>
<proteinExistence type="predicted"/>
<dbReference type="Gene3D" id="3.40.630.30">
    <property type="match status" value="1"/>
</dbReference>
<dbReference type="Proteomes" id="UP000323067">
    <property type="component" value="Chromosome iii"/>
</dbReference>
<accession>A0A2H4ST21</accession>
<sequence>MTLSIRPATDADVPRIAEISMAAFDPATDAVSRHLLPAARRQDGTLGDDFRNWSIMRKTARLKAPRSVMLVAARDGEIVGYALWFRPLRAGEDEGPPKKPPLVAGLDPEAVAALREVMMKEERDSFGDLGARDVWTLDSLGVDPKQQRRGIGRMLLDWGVQKAKEEQRDCYLVSTPSGLPLYESAGFETQREVLLFGVPHMSMMKWHVGRKSDGETRTMAPQMGSP</sequence>
<dbReference type="EMBL" id="CP023326">
    <property type="protein sequence ID" value="ATY66250.1"/>
    <property type="molecule type" value="Genomic_DNA"/>
</dbReference>
<gene>
    <name evidence="2" type="ORF">A9K55_001858</name>
</gene>
<evidence type="ECO:0000313" key="3">
    <source>
        <dbReference type="Proteomes" id="UP000323067"/>
    </source>
</evidence>
<dbReference type="GO" id="GO:0016747">
    <property type="term" value="F:acyltransferase activity, transferring groups other than amino-acyl groups"/>
    <property type="evidence" value="ECO:0007669"/>
    <property type="project" value="InterPro"/>
</dbReference>
<dbReference type="CDD" id="cd04301">
    <property type="entry name" value="NAT_SF"/>
    <property type="match status" value="1"/>
</dbReference>
<dbReference type="InterPro" id="IPR016181">
    <property type="entry name" value="Acyl_CoA_acyltransferase"/>
</dbReference>
<dbReference type="InterPro" id="IPR000182">
    <property type="entry name" value="GNAT_dom"/>
</dbReference>
<dbReference type="PANTHER" id="PTHR42791">
    <property type="entry name" value="GNAT FAMILY ACETYLTRANSFERASE"/>
    <property type="match status" value="1"/>
</dbReference>
<organism evidence="2 3">
    <name type="scientific">Cordyceps militaris</name>
    <name type="common">Caterpillar fungus</name>
    <name type="synonym">Clavaria militaris</name>
    <dbReference type="NCBI Taxonomy" id="73501"/>
    <lineage>
        <taxon>Eukaryota</taxon>
        <taxon>Fungi</taxon>
        <taxon>Dikarya</taxon>
        <taxon>Ascomycota</taxon>
        <taxon>Pezizomycotina</taxon>
        <taxon>Sordariomycetes</taxon>
        <taxon>Hypocreomycetidae</taxon>
        <taxon>Hypocreales</taxon>
        <taxon>Cordycipitaceae</taxon>
        <taxon>Cordyceps</taxon>
    </lineage>
</organism>
<evidence type="ECO:0000259" key="1">
    <source>
        <dbReference type="PROSITE" id="PS51186"/>
    </source>
</evidence>
<dbReference type="VEuPathDB" id="FungiDB:A9K55_001858"/>
<protein>
    <submittedName>
        <fullName evidence="2">GNAT family</fullName>
    </submittedName>
</protein>
<dbReference type="AlphaFoldDB" id="A0A2H4ST21"/>
<evidence type="ECO:0000313" key="2">
    <source>
        <dbReference type="EMBL" id="ATY66250.1"/>
    </source>
</evidence>
<dbReference type="InterPro" id="IPR052523">
    <property type="entry name" value="Trichothecene_AcTrans"/>
</dbReference>
<feature type="domain" description="N-acetyltransferase" evidence="1">
    <location>
        <begin position="3"/>
        <end position="208"/>
    </location>
</feature>
<dbReference type="VEuPathDB" id="FungiDB:CCM_00247"/>
<reference evidence="2 3" key="1">
    <citation type="journal article" date="2017" name="BMC Genomics">
        <title>Chromosome level assembly and secondary metabolite potential of the parasitic fungus Cordyceps militaris.</title>
        <authorList>
            <person name="Kramer G.J."/>
            <person name="Nodwell J.R."/>
        </authorList>
    </citation>
    <scope>NUCLEOTIDE SEQUENCE [LARGE SCALE GENOMIC DNA]</scope>
    <source>
        <strain evidence="2 3">ATCC 34164</strain>
    </source>
</reference>
<dbReference type="PANTHER" id="PTHR42791:SF2">
    <property type="entry name" value="N-ACETYLTRANSFERASE DOMAIN-CONTAINING PROTEIN"/>
    <property type="match status" value="1"/>
</dbReference>
<dbReference type="SUPFAM" id="SSF55729">
    <property type="entry name" value="Acyl-CoA N-acyltransferases (Nat)"/>
    <property type="match status" value="1"/>
</dbReference>
<dbReference type="Pfam" id="PF00583">
    <property type="entry name" value="Acetyltransf_1"/>
    <property type="match status" value="1"/>
</dbReference>
<dbReference type="PROSITE" id="PS51186">
    <property type="entry name" value="GNAT"/>
    <property type="match status" value="1"/>
</dbReference>
<dbReference type="OrthoDB" id="10017208at2759"/>